<keyword evidence="8" id="KW-0949">S-adenosyl-L-methionine</keyword>
<accession>A0A150GGH8</accession>
<comment type="cofactor">
    <cofactor evidence="1">
        <name>[4Fe-4S] cluster</name>
        <dbReference type="ChEBI" id="CHEBI:49883"/>
    </cofactor>
</comment>
<comment type="caution">
    <text evidence="14">The sequence shown here is derived from an EMBL/GenBank/DDBJ whole genome shotgun (WGS) entry which is preliminary data.</text>
</comment>
<reference evidence="15" key="1">
    <citation type="journal article" date="2016" name="Nat. Commun.">
        <title>The Gonium pectorale genome demonstrates co-option of cell cycle regulation during the evolution of multicellularity.</title>
        <authorList>
            <person name="Hanschen E.R."/>
            <person name="Marriage T.N."/>
            <person name="Ferris P.J."/>
            <person name="Hamaji T."/>
            <person name="Toyoda A."/>
            <person name="Fujiyama A."/>
            <person name="Neme R."/>
            <person name="Noguchi H."/>
            <person name="Minakuchi Y."/>
            <person name="Suzuki M."/>
            <person name="Kawai-Toyooka H."/>
            <person name="Smith D.R."/>
            <person name="Sparks H."/>
            <person name="Anderson J."/>
            <person name="Bakaric R."/>
            <person name="Luria V."/>
            <person name="Karger A."/>
            <person name="Kirschner M.W."/>
            <person name="Durand P.M."/>
            <person name="Michod R.E."/>
            <person name="Nozaki H."/>
            <person name="Olson B.J."/>
        </authorList>
    </citation>
    <scope>NUCLEOTIDE SEQUENCE [LARGE SCALE GENOMIC DNA]</scope>
    <source>
        <strain evidence="15">NIES-2863</strain>
    </source>
</reference>
<keyword evidence="11" id="KW-0411">Iron-sulfur</keyword>
<dbReference type="GO" id="GO:0008173">
    <property type="term" value="F:RNA methyltransferase activity"/>
    <property type="evidence" value="ECO:0007669"/>
    <property type="project" value="InterPro"/>
</dbReference>
<keyword evidence="5" id="KW-0698">rRNA processing</keyword>
<dbReference type="InterPro" id="IPR058240">
    <property type="entry name" value="rSAM_sf"/>
</dbReference>
<dbReference type="GO" id="GO:0005737">
    <property type="term" value="C:cytoplasm"/>
    <property type="evidence" value="ECO:0007669"/>
    <property type="project" value="UniProtKB-SubCell"/>
</dbReference>
<proteinExistence type="predicted"/>
<dbReference type="AlphaFoldDB" id="A0A150GGH8"/>
<evidence type="ECO:0000259" key="13">
    <source>
        <dbReference type="PROSITE" id="PS51918"/>
    </source>
</evidence>
<keyword evidence="6" id="KW-0489">Methyltransferase</keyword>
<feature type="domain" description="Radical SAM core" evidence="13">
    <location>
        <begin position="194"/>
        <end position="429"/>
    </location>
</feature>
<dbReference type="SFLD" id="SFLDF00275">
    <property type="entry name" value="adenosine_C2_methyltransferase"/>
    <property type="match status" value="1"/>
</dbReference>
<evidence type="ECO:0000256" key="12">
    <source>
        <dbReference type="SAM" id="MobiDB-lite"/>
    </source>
</evidence>
<organism evidence="14 15">
    <name type="scientific">Gonium pectorale</name>
    <name type="common">Green alga</name>
    <dbReference type="NCBI Taxonomy" id="33097"/>
    <lineage>
        <taxon>Eukaryota</taxon>
        <taxon>Viridiplantae</taxon>
        <taxon>Chlorophyta</taxon>
        <taxon>core chlorophytes</taxon>
        <taxon>Chlorophyceae</taxon>
        <taxon>CS clade</taxon>
        <taxon>Chlamydomonadales</taxon>
        <taxon>Volvocaceae</taxon>
        <taxon>Gonium</taxon>
    </lineage>
</organism>
<dbReference type="Pfam" id="PF04055">
    <property type="entry name" value="Radical_SAM"/>
    <property type="match status" value="1"/>
</dbReference>
<dbReference type="GO" id="GO:0046872">
    <property type="term" value="F:metal ion binding"/>
    <property type="evidence" value="ECO:0007669"/>
    <property type="project" value="UniProtKB-KW"/>
</dbReference>
<gene>
    <name evidence="14" type="ORF">GPECTOR_26g618</name>
</gene>
<dbReference type="GO" id="GO:0030488">
    <property type="term" value="P:tRNA methylation"/>
    <property type="evidence" value="ECO:0007669"/>
    <property type="project" value="TreeGrafter"/>
</dbReference>
<evidence type="ECO:0000256" key="3">
    <source>
        <dbReference type="ARBA" id="ARBA00022485"/>
    </source>
</evidence>
<evidence type="ECO:0000313" key="14">
    <source>
        <dbReference type="EMBL" id="KXZ48715.1"/>
    </source>
</evidence>
<keyword evidence="3" id="KW-0004">4Fe-4S</keyword>
<feature type="compositionally biased region" description="Low complexity" evidence="12">
    <location>
        <begin position="480"/>
        <end position="492"/>
    </location>
</feature>
<evidence type="ECO:0000256" key="4">
    <source>
        <dbReference type="ARBA" id="ARBA00022490"/>
    </source>
</evidence>
<dbReference type="Pfam" id="PF21016">
    <property type="entry name" value="RlmN_N"/>
    <property type="match status" value="1"/>
</dbReference>
<dbReference type="InterPro" id="IPR004383">
    <property type="entry name" value="rRNA_lsu_MTrfase_RlmN/Cfr"/>
</dbReference>
<evidence type="ECO:0000256" key="10">
    <source>
        <dbReference type="ARBA" id="ARBA00023004"/>
    </source>
</evidence>
<dbReference type="GO" id="GO:0051539">
    <property type="term" value="F:4 iron, 4 sulfur cluster binding"/>
    <property type="evidence" value="ECO:0007669"/>
    <property type="project" value="UniProtKB-KW"/>
</dbReference>
<dbReference type="InterPro" id="IPR040072">
    <property type="entry name" value="Methyltransferase_A"/>
</dbReference>
<evidence type="ECO:0000256" key="6">
    <source>
        <dbReference type="ARBA" id="ARBA00022603"/>
    </source>
</evidence>
<feature type="region of interest" description="Disordered" evidence="12">
    <location>
        <begin position="469"/>
        <end position="492"/>
    </location>
</feature>
<name>A0A150GGH8_GONPE</name>
<evidence type="ECO:0000256" key="9">
    <source>
        <dbReference type="ARBA" id="ARBA00022723"/>
    </source>
</evidence>
<keyword evidence="4" id="KW-0963">Cytoplasm</keyword>
<evidence type="ECO:0000256" key="5">
    <source>
        <dbReference type="ARBA" id="ARBA00022552"/>
    </source>
</evidence>
<evidence type="ECO:0000256" key="1">
    <source>
        <dbReference type="ARBA" id="ARBA00001966"/>
    </source>
</evidence>
<dbReference type="SFLD" id="SFLDG01062">
    <property type="entry name" value="methyltransferase_(Class_A)"/>
    <property type="match status" value="1"/>
</dbReference>
<dbReference type="InterPro" id="IPR007197">
    <property type="entry name" value="rSAM"/>
</dbReference>
<sequence>MELAAATYAGKTCVRVLDEDAPSTSSRGAPAHVATVASQVADLIPPLSFEHRPGVRDASGRVGLKNLTLPELEEWCVSVGEPPKRARQLFRWLYGNKKWIRNLDQADSDAQAFGAAFKAKVAASASLAGGLQLQSVHTARDGTRKLVFALVSGEGEEDAGEPQTAREGAPGGPPLATRGTVETVLIPMTNRQGEKLRYTACLSTQVGCAMNCQFCYTGRMGLLGNLTTAQIVEQVVEARRFLAEQDVPIPIANIVFMGMGEPLNNFDAILATGLELSRNKIIVSTVGLVPEMRQFIASRAAKLAVSLHATTDEVRDWLVPTNRRYPMAELLGALREAFPYDKRKVWYDEGRRLCGDRVRAAGGLNDTLEDAQRLLALSSDIYCLVNLIVFNPHDGTPFTRSTDEAVRAFRGVFLSAGRPCTVRTSKGDDTMAACGQLGDTSISTRPAPMLRPPEALAARLAVPPQLGARPPAMTPPAPVMPAAAESAAGGCA</sequence>
<keyword evidence="7" id="KW-0808">Transferase</keyword>
<evidence type="ECO:0000256" key="7">
    <source>
        <dbReference type="ARBA" id="ARBA00022679"/>
    </source>
</evidence>
<dbReference type="PANTHER" id="PTHR30544:SF9">
    <property type="entry name" value="RADICAL SAM SUPERFAMILY PROTEIN"/>
    <property type="match status" value="1"/>
</dbReference>
<evidence type="ECO:0000256" key="11">
    <source>
        <dbReference type="ARBA" id="ARBA00023014"/>
    </source>
</evidence>
<dbReference type="PANTHER" id="PTHR30544">
    <property type="entry name" value="23S RRNA METHYLTRANSFERASE"/>
    <property type="match status" value="1"/>
</dbReference>
<dbReference type="Gene3D" id="1.10.150.530">
    <property type="match status" value="1"/>
</dbReference>
<dbReference type="SUPFAM" id="SSF102114">
    <property type="entry name" value="Radical SAM enzymes"/>
    <property type="match status" value="1"/>
</dbReference>
<evidence type="ECO:0000313" key="15">
    <source>
        <dbReference type="Proteomes" id="UP000075714"/>
    </source>
</evidence>
<keyword evidence="15" id="KW-1185">Reference proteome</keyword>
<dbReference type="PROSITE" id="PS51918">
    <property type="entry name" value="RADICAL_SAM"/>
    <property type="match status" value="1"/>
</dbReference>
<protein>
    <recommendedName>
        <fullName evidence="13">Radical SAM core domain-containing protein</fullName>
    </recommendedName>
</protein>
<feature type="region of interest" description="Disordered" evidence="12">
    <location>
        <begin position="155"/>
        <end position="177"/>
    </location>
</feature>
<dbReference type="Gene3D" id="3.20.20.70">
    <property type="entry name" value="Aldolase class I"/>
    <property type="match status" value="1"/>
</dbReference>
<dbReference type="InterPro" id="IPR013785">
    <property type="entry name" value="Aldolase_TIM"/>
</dbReference>
<dbReference type="Proteomes" id="UP000075714">
    <property type="component" value="Unassembled WGS sequence"/>
</dbReference>
<dbReference type="InterPro" id="IPR048641">
    <property type="entry name" value="RlmN_N"/>
</dbReference>
<evidence type="ECO:0000256" key="2">
    <source>
        <dbReference type="ARBA" id="ARBA00004496"/>
    </source>
</evidence>
<keyword evidence="10" id="KW-0408">Iron</keyword>
<comment type="subcellular location">
    <subcellularLocation>
        <location evidence="2">Cytoplasm</location>
    </subcellularLocation>
</comment>
<dbReference type="OrthoDB" id="538249at2759"/>
<dbReference type="STRING" id="33097.A0A150GGH8"/>
<dbReference type="FunFam" id="1.10.150.530:FF:000014">
    <property type="entry name" value="Predicted Fe-S-cluster redox enzyme"/>
    <property type="match status" value="1"/>
</dbReference>
<dbReference type="GO" id="GO:0070475">
    <property type="term" value="P:rRNA base methylation"/>
    <property type="evidence" value="ECO:0007669"/>
    <property type="project" value="TreeGrafter"/>
</dbReference>
<evidence type="ECO:0000256" key="8">
    <source>
        <dbReference type="ARBA" id="ARBA00022691"/>
    </source>
</evidence>
<keyword evidence="9" id="KW-0479">Metal-binding</keyword>
<dbReference type="SFLD" id="SFLDS00029">
    <property type="entry name" value="Radical_SAM"/>
    <property type="match status" value="1"/>
</dbReference>
<dbReference type="EMBL" id="LSYV01000027">
    <property type="protein sequence ID" value="KXZ48715.1"/>
    <property type="molecule type" value="Genomic_DNA"/>
</dbReference>